<evidence type="ECO:0000256" key="2">
    <source>
        <dbReference type="SAM" id="Phobius"/>
    </source>
</evidence>
<dbReference type="KEGG" id="dma:DMR_13850"/>
<keyword evidence="2" id="KW-0812">Transmembrane</keyword>
<feature type="region of interest" description="Disordered" evidence="1">
    <location>
        <begin position="205"/>
        <end position="236"/>
    </location>
</feature>
<keyword evidence="2" id="KW-1133">Transmembrane helix</keyword>
<feature type="transmembrane region" description="Helical" evidence="2">
    <location>
        <begin position="55"/>
        <end position="76"/>
    </location>
</feature>
<keyword evidence="4" id="KW-1185">Reference proteome</keyword>
<reference evidence="3 4" key="1">
    <citation type="journal article" date="2009" name="Genome Res.">
        <title>Whole genome sequence of Desulfovibrio magneticus strain RS-1 revealed common gene clusters in magnetotactic bacteria.</title>
        <authorList>
            <person name="Nakazawa H."/>
            <person name="Arakaki A."/>
            <person name="Narita-Yamada S."/>
            <person name="Yashiro I."/>
            <person name="Jinno K."/>
            <person name="Aoki N."/>
            <person name="Tsuruyama A."/>
            <person name="Okamura Y."/>
            <person name="Tanikawa S."/>
            <person name="Fujita N."/>
            <person name="Takeyama H."/>
            <person name="Matsunaga T."/>
        </authorList>
    </citation>
    <scope>NUCLEOTIDE SEQUENCE [LARGE SCALE GENOMIC DNA]</scope>
    <source>
        <strain evidence="4">ATCC 700980 / DSM 13731 / RS-1</strain>
    </source>
</reference>
<dbReference type="HOGENOM" id="CLU_1169196_0_0_7"/>
<dbReference type="eggNOG" id="ENOG50317V5">
    <property type="taxonomic scope" value="Bacteria"/>
</dbReference>
<dbReference type="EMBL" id="AP010904">
    <property type="protein sequence ID" value="BAH74876.1"/>
    <property type="molecule type" value="Genomic_DNA"/>
</dbReference>
<evidence type="ECO:0000256" key="1">
    <source>
        <dbReference type="SAM" id="MobiDB-lite"/>
    </source>
</evidence>
<organism evidence="3 4">
    <name type="scientific">Solidesulfovibrio magneticus (strain ATCC 700980 / DSM 13731 / RS-1)</name>
    <name type="common">Desulfovibrio magneticus</name>
    <dbReference type="NCBI Taxonomy" id="573370"/>
    <lineage>
        <taxon>Bacteria</taxon>
        <taxon>Pseudomonadati</taxon>
        <taxon>Thermodesulfobacteriota</taxon>
        <taxon>Desulfovibrionia</taxon>
        <taxon>Desulfovibrionales</taxon>
        <taxon>Desulfovibrionaceae</taxon>
        <taxon>Solidesulfovibrio</taxon>
    </lineage>
</organism>
<protein>
    <submittedName>
        <fullName evidence="3">Uncharacterized protein</fullName>
    </submittedName>
</protein>
<sequence length="236" mass="25753">MDDIVDRLYAVLLSFLGKAADVLAELLDAAGRKALEIGAGLAGRLEALGAKLAAVPLWVSLPLAALCLGAVVAYFLRQRLYDRVLVYHLVWLMRRGYARRRFVARRGAAREEREYMARAVPLPERFGEVAIFEVHPDGYLTLFGPVGDTAEAMRLYRRDLRSGLYAMGSDIIQAYRANQRMLHADGELRALFAVLDAADPAFAANRPRLPGEGPAGKAPGRAASVASTKSAEAFHS</sequence>
<evidence type="ECO:0000313" key="3">
    <source>
        <dbReference type="EMBL" id="BAH74876.1"/>
    </source>
</evidence>
<proteinExistence type="predicted"/>
<accession>C4XMT5</accession>
<dbReference type="Proteomes" id="UP000009071">
    <property type="component" value="Chromosome"/>
</dbReference>
<gene>
    <name evidence="3" type="ordered locus">DMR_13850</name>
</gene>
<dbReference type="AlphaFoldDB" id="C4XMT5"/>
<dbReference type="RefSeq" id="WP_015860086.1">
    <property type="nucleotide sequence ID" value="NC_012796.1"/>
</dbReference>
<evidence type="ECO:0000313" key="4">
    <source>
        <dbReference type="Proteomes" id="UP000009071"/>
    </source>
</evidence>
<name>C4XMT5_SOLM1</name>
<keyword evidence="2" id="KW-0472">Membrane</keyword>